<evidence type="ECO:0000256" key="1">
    <source>
        <dbReference type="ARBA" id="ARBA00004561"/>
    </source>
</evidence>
<organism evidence="6 7">
    <name type="scientific">Aquitalea aquatica</name>
    <dbReference type="NCBI Taxonomy" id="3044273"/>
    <lineage>
        <taxon>Bacteria</taxon>
        <taxon>Pseudomonadati</taxon>
        <taxon>Pseudomonadota</taxon>
        <taxon>Betaproteobacteria</taxon>
        <taxon>Neisseriales</taxon>
        <taxon>Chromobacteriaceae</taxon>
        <taxon>Aquitalea</taxon>
    </lineage>
</organism>
<evidence type="ECO:0000313" key="6">
    <source>
        <dbReference type="EMBL" id="MBA4709848.1"/>
    </source>
</evidence>
<dbReference type="Gene3D" id="2.60.40.1090">
    <property type="entry name" value="Fimbrial-type adhesion domain"/>
    <property type="match status" value="1"/>
</dbReference>
<dbReference type="InterPro" id="IPR050263">
    <property type="entry name" value="Bact_Fimbrial_Adh_Pro"/>
</dbReference>
<dbReference type="InterPro" id="IPR036937">
    <property type="entry name" value="Adhesion_dom_fimbrial_sf"/>
</dbReference>
<dbReference type="Proteomes" id="UP000545606">
    <property type="component" value="Unassembled WGS sequence"/>
</dbReference>
<feature type="chain" id="PRO_5032746569" evidence="4">
    <location>
        <begin position="32"/>
        <end position="349"/>
    </location>
</feature>
<dbReference type="PANTHER" id="PTHR33420">
    <property type="entry name" value="FIMBRIAL SUBUNIT ELFA-RELATED"/>
    <property type="match status" value="1"/>
</dbReference>
<dbReference type="GO" id="GO:0009289">
    <property type="term" value="C:pilus"/>
    <property type="evidence" value="ECO:0007669"/>
    <property type="project" value="UniProtKB-SubCell"/>
</dbReference>
<sequence length="349" mass="37091">MTHLAAGISPNRLTPYLLWLITLCAAPPALAATDPASGCNPGQSSIIFLPDVSISRDIRVGSRLQLNELASNNPVQFNCTFSRQSMLGFKTNSPYLTSFNGLRIYATNLPGIGYALGQSATLCPGSDGYSRDNGVSLDKQKYYSCVSVGSGINNPWAAALMLRFYKTTNEMSSGTVNLSGMIASIVRNDGIDLPLEIPLLVNNFNVSATSCSTVNISPNPVQLPDISTSSALPSIGSRYGDTPFRISINCPYTTSLYITFGDRNAVDQTGSILLPDASSTAGGVGIQLWHNGNLIGFGPDSPTPGDLNQFFLDRFSGQQNFLFSASYTRTGPLAAGLLSSTATFTLSYQ</sequence>
<evidence type="ECO:0000256" key="4">
    <source>
        <dbReference type="SAM" id="SignalP"/>
    </source>
</evidence>
<protein>
    <submittedName>
        <fullName evidence="6">Fimbrial protein</fullName>
    </submittedName>
</protein>
<name>A0A838Y7J4_9NEIS</name>
<dbReference type="PANTHER" id="PTHR33420:SF14">
    <property type="entry name" value="TYPE 1 FIMBRIN D-MANNOSE SPECIFIC ADHESIN"/>
    <property type="match status" value="1"/>
</dbReference>
<evidence type="ECO:0000256" key="3">
    <source>
        <dbReference type="ARBA" id="ARBA00023263"/>
    </source>
</evidence>
<dbReference type="InterPro" id="IPR008966">
    <property type="entry name" value="Adhesion_dom_sf"/>
</dbReference>
<reference evidence="6 7" key="1">
    <citation type="submission" date="2020-07" db="EMBL/GenBank/DDBJ databases">
        <title>Draft genome sequence of violacein-producing bacteria and related species.</title>
        <authorList>
            <person name="Wilson H.S."/>
            <person name="De Leon M.E."/>
        </authorList>
    </citation>
    <scope>NUCLEOTIDE SEQUENCE [LARGE SCALE GENOMIC DNA]</scope>
    <source>
        <strain evidence="6 7">HSC-21Su07</strain>
    </source>
</reference>
<dbReference type="EMBL" id="JACERN010000039">
    <property type="protein sequence ID" value="MBA4709848.1"/>
    <property type="molecule type" value="Genomic_DNA"/>
</dbReference>
<dbReference type="GO" id="GO:0043709">
    <property type="term" value="P:cell adhesion involved in single-species biofilm formation"/>
    <property type="evidence" value="ECO:0007669"/>
    <property type="project" value="TreeGrafter"/>
</dbReference>
<keyword evidence="4" id="KW-0732">Signal</keyword>
<feature type="signal peptide" evidence="4">
    <location>
        <begin position="1"/>
        <end position="31"/>
    </location>
</feature>
<keyword evidence="3" id="KW-0281">Fimbrium</keyword>
<dbReference type="AlphaFoldDB" id="A0A838Y7J4"/>
<gene>
    <name evidence="6" type="ORF">H2Z84_15810</name>
</gene>
<dbReference type="Pfam" id="PF00419">
    <property type="entry name" value="Fimbrial"/>
    <property type="match status" value="1"/>
</dbReference>
<comment type="similarity">
    <text evidence="2">Belongs to the fimbrial protein family.</text>
</comment>
<comment type="caution">
    <text evidence="6">The sequence shown here is derived from an EMBL/GenBank/DDBJ whole genome shotgun (WGS) entry which is preliminary data.</text>
</comment>
<dbReference type="SUPFAM" id="SSF49401">
    <property type="entry name" value="Bacterial adhesins"/>
    <property type="match status" value="1"/>
</dbReference>
<dbReference type="RefSeq" id="WP_181836829.1">
    <property type="nucleotide sequence ID" value="NZ_JACERN010000039.1"/>
</dbReference>
<dbReference type="InterPro" id="IPR000259">
    <property type="entry name" value="Adhesion_dom_fimbrial"/>
</dbReference>
<evidence type="ECO:0000313" key="7">
    <source>
        <dbReference type="Proteomes" id="UP000545606"/>
    </source>
</evidence>
<proteinExistence type="inferred from homology"/>
<comment type="subcellular location">
    <subcellularLocation>
        <location evidence="1">Fimbrium</location>
    </subcellularLocation>
</comment>
<evidence type="ECO:0000259" key="5">
    <source>
        <dbReference type="Pfam" id="PF00419"/>
    </source>
</evidence>
<keyword evidence="7" id="KW-1185">Reference proteome</keyword>
<evidence type="ECO:0000256" key="2">
    <source>
        <dbReference type="ARBA" id="ARBA00006671"/>
    </source>
</evidence>
<feature type="domain" description="Fimbrial-type adhesion" evidence="5">
    <location>
        <begin position="206"/>
        <end position="349"/>
    </location>
</feature>
<accession>A0A838Y7J4</accession>
<dbReference type="Gene3D" id="2.60.40.3310">
    <property type="match status" value="1"/>
</dbReference>